<accession>A0A3N1LI44</accession>
<organism evidence="1 2">
    <name type="scientific">Stella humosa</name>
    <dbReference type="NCBI Taxonomy" id="94"/>
    <lineage>
        <taxon>Bacteria</taxon>
        <taxon>Pseudomonadati</taxon>
        <taxon>Pseudomonadota</taxon>
        <taxon>Alphaproteobacteria</taxon>
        <taxon>Rhodospirillales</taxon>
        <taxon>Stellaceae</taxon>
        <taxon>Stella</taxon>
    </lineage>
</organism>
<dbReference type="Proteomes" id="UP000278222">
    <property type="component" value="Unassembled WGS sequence"/>
</dbReference>
<reference evidence="1 2" key="1">
    <citation type="submission" date="2018-11" db="EMBL/GenBank/DDBJ databases">
        <title>Genomic Encyclopedia of Type Strains, Phase IV (KMG-IV): sequencing the most valuable type-strain genomes for metagenomic binning, comparative biology and taxonomic classification.</title>
        <authorList>
            <person name="Goeker M."/>
        </authorList>
    </citation>
    <scope>NUCLEOTIDE SEQUENCE [LARGE SCALE GENOMIC DNA]</scope>
    <source>
        <strain evidence="1 2">DSM 5900</strain>
    </source>
</reference>
<dbReference type="AlphaFoldDB" id="A0A3N1LI44"/>
<protein>
    <submittedName>
        <fullName evidence="1">Uncharacterized protein DUF3576</fullName>
    </submittedName>
</protein>
<dbReference type="PROSITE" id="PS51257">
    <property type="entry name" value="PROKAR_LIPOPROTEIN"/>
    <property type="match status" value="1"/>
</dbReference>
<sequence>MIVARQTTPGTRPRSRRAPALLALGLGLVAGLTACGGGGPTTEAAYPTRRTGASDIVYSNQPRETIWGESSGMWLFGSSRTNQPGGDGSGGGGAGIGVNTFLWRASLDTLSFMPMAQVDPFGGVIITDWYSAPQQPGERMKVNIFILDRTLRADGVRAAVFRQRRDGQGAWVDAPVDAKTGIELEDAILTRARQMRLGMAAQ</sequence>
<dbReference type="Pfam" id="PF12100">
    <property type="entry name" value="DUF3576"/>
    <property type="match status" value="1"/>
</dbReference>
<gene>
    <name evidence="1" type="ORF">EDC65_2800</name>
</gene>
<evidence type="ECO:0000313" key="1">
    <source>
        <dbReference type="EMBL" id="ROP90940.1"/>
    </source>
</evidence>
<dbReference type="InterPro" id="IPR021959">
    <property type="entry name" value="DUF3576"/>
</dbReference>
<dbReference type="OrthoDB" id="8479681at2"/>
<proteinExistence type="predicted"/>
<name>A0A3N1LI44_9PROT</name>
<dbReference type="EMBL" id="RJKX01000014">
    <property type="protein sequence ID" value="ROP90940.1"/>
    <property type="molecule type" value="Genomic_DNA"/>
</dbReference>
<keyword evidence="2" id="KW-1185">Reference proteome</keyword>
<evidence type="ECO:0000313" key="2">
    <source>
        <dbReference type="Proteomes" id="UP000278222"/>
    </source>
</evidence>
<dbReference type="RefSeq" id="WP_123690448.1">
    <property type="nucleotide sequence ID" value="NZ_AP019700.1"/>
</dbReference>
<comment type="caution">
    <text evidence="1">The sequence shown here is derived from an EMBL/GenBank/DDBJ whole genome shotgun (WGS) entry which is preliminary data.</text>
</comment>